<reference evidence="2" key="2">
    <citation type="submission" date="2013-12" db="EMBL/GenBank/DDBJ databases">
        <title>Evolution of pathogenesis and genome organization in the Tremellales.</title>
        <authorList>
            <person name="Cuomo C."/>
            <person name="Litvintseva A."/>
            <person name="Heitman J."/>
            <person name="Chen Y."/>
            <person name="Sun S."/>
            <person name="Springer D."/>
            <person name="Dromer F."/>
            <person name="Young S."/>
            <person name="Zeng Q."/>
            <person name="Chapman S."/>
            <person name="Gujja S."/>
            <person name="Saif S."/>
            <person name="Birren B."/>
        </authorList>
    </citation>
    <scope>NUCLEOTIDE SEQUENCE [LARGE SCALE GENOMIC DNA]</scope>
    <source>
        <strain evidence="2">CBS 10435</strain>
    </source>
</reference>
<accession>A0A1B9IX35</accession>
<evidence type="ECO:0000313" key="2">
    <source>
        <dbReference type="Proteomes" id="UP000092583"/>
    </source>
</evidence>
<dbReference type="EMBL" id="KI669460">
    <property type="protein sequence ID" value="OCF59984.1"/>
    <property type="molecule type" value="Genomic_DNA"/>
</dbReference>
<sequence length="101" mass="11583">MAQYDKTFLGTATKSEVVTALKTAVKGDDDFVSCVIQISGVRNEFYARSTNTHRASSSRNDDQWEFCNIDEKNYQHWVATERYTEDTVTANVTVYKLRSEK</sequence>
<reference evidence="1 2" key="1">
    <citation type="submission" date="2013-07" db="EMBL/GenBank/DDBJ databases">
        <title>The Genome Sequence of Kwoniella mangroviensis CBS10435.</title>
        <authorList>
            <consortium name="The Broad Institute Genome Sequencing Platform"/>
            <person name="Cuomo C."/>
            <person name="Litvintseva A."/>
            <person name="Chen Y."/>
            <person name="Heitman J."/>
            <person name="Sun S."/>
            <person name="Springer D."/>
            <person name="Dromer F."/>
            <person name="Young S.K."/>
            <person name="Zeng Q."/>
            <person name="Gargeya S."/>
            <person name="Fitzgerald M."/>
            <person name="Abouelleil A."/>
            <person name="Alvarado L."/>
            <person name="Berlin A.M."/>
            <person name="Chapman S.B."/>
            <person name="Dewar J."/>
            <person name="Goldberg J."/>
            <person name="Griggs A."/>
            <person name="Gujja S."/>
            <person name="Hansen M."/>
            <person name="Howarth C."/>
            <person name="Imamovic A."/>
            <person name="Larimer J."/>
            <person name="McCowan C."/>
            <person name="Murphy C."/>
            <person name="Pearson M."/>
            <person name="Priest M."/>
            <person name="Roberts A."/>
            <person name="Saif S."/>
            <person name="Shea T."/>
            <person name="Sykes S."/>
            <person name="Wortman J."/>
            <person name="Nusbaum C."/>
            <person name="Birren B."/>
        </authorList>
    </citation>
    <scope>NUCLEOTIDE SEQUENCE [LARGE SCALE GENOMIC DNA]</scope>
    <source>
        <strain evidence="1 2">CBS 10435</strain>
    </source>
</reference>
<dbReference type="AlphaFoldDB" id="A0A1B9IX35"/>
<proteinExistence type="predicted"/>
<name>A0A1B9IX35_9TREE</name>
<keyword evidence="2" id="KW-1185">Reference proteome</keyword>
<protein>
    <submittedName>
        <fullName evidence="1">Uncharacterized protein</fullName>
    </submittedName>
</protein>
<dbReference type="Proteomes" id="UP000092583">
    <property type="component" value="Unassembled WGS sequence"/>
</dbReference>
<organism evidence="1 2">
    <name type="scientific">Kwoniella mangroviensis CBS 10435</name>
    <dbReference type="NCBI Taxonomy" id="1331196"/>
    <lineage>
        <taxon>Eukaryota</taxon>
        <taxon>Fungi</taxon>
        <taxon>Dikarya</taxon>
        <taxon>Basidiomycota</taxon>
        <taxon>Agaricomycotina</taxon>
        <taxon>Tremellomycetes</taxon>
        <taxon>Tremellales</taxon>
        <taxon>Cryptococcaceae</taxon>
        <taxon>Kwoniella</taxon>
    </lineage>
</organism>
<gene>
    <name evidence="1" type="ORF">L486_02657</name>
</gene>
<evidence type="ECO:0000313" key="1">
    <source>
        <dbReference type="EMBL" id="OCF59984.1"/>
    </source>
</evidence>